<dbReference type="Proteomes" id="UP001175353">
    <property type="component" value="Unassembled WGS sequence"/>
</dbReference>
<sequence>MYLWHARESKQARRTIPEGKNLIDQDHDEDAHFALLQESLHRLKLWVTTLIVLLVLVAAALVLVIANASSQHTSKPESQSPVPPMPLTQTTFELNPLYAGRSSPSRDEAWSSLTPPGDGFILLPNATAQGTYNLPLGNFPRPSLRYLALPPIALSGEDPRAPPHAASCHGSREPGRDLRSFA</sequence>
<proteinExistence type="predicted"/>
<evidence type="ECO:0000256" key="1">
    <source>
        <dbReference type="SAM" id="MobiDB-lite"/>
    </source>
</evidence>
<evidence type="ECO:0000256" key="2">
    <source>
        <dbReference type="SAM" id="Phobius"/>
    </source>
</evidence>
<dbReference type="AlphaFoldDB" id="A0AAN6K201"/>
<evidence type="ECO:0000313" key="3">
    <source>
        <dbReference type="EMBL" id="KAK0955312.1"/>
    </source>
</evidence>
<comment type="caution">
    <text evidence="3">The sequence shown here is derived from an EMBL/GenBank/DDBJ whole genome shotgun (WGS) entry which is preliminary data.</text>
</comment>
<reference evidence="3" key="1">
    <citation type="submission" date="2023-06" db="EMBL/GenBank/DDBJ databases">
        <title>Black Yeasts Isolated from many extreme environments.</title>
        <authorList>
            <person name="Coleine C."/>
            <person name="Stajich J.E."/>
            <person name="Selbmann L."/>
        </authorList>
    </citation>
    <scope>NUCLEOTIDE SEQUENCE</scope>
    <source>
        <strain evidence="3">CCFEE 5200</strain>
    </source>
</reference>
<name>A0AAN6K201_9PEZI</name>
<gene>
    <name evidence="3" type="ORF">LTR91_022903</name>
</gene>
<feature type="region of interest" description="Disordered" evidence="1">
    <location>
        <begin position="155"/>
        <end position="182"/>
    </location>
</feature>
<accession>A0AAN6K201</accession>
<keyword evidence="2" id="KW-0472">Membrane</keyword>
<dbReference type="EMBL" id="JAUJLE010000474">
    <property type="protein sequence ID" value="KAK0955312.1"/>
    <property type="molecule type" value="Genomic_DNA"/>
</dbReference>
<organism evidence="3 4">
    <name type="scientific">Friedmanniomyces endolithicus</name>
    <dbReference type="NCBI Taxonomy" id="329885"/>
    <lineage>
        <taxon>Eukaryota</taxon>
        <taxon>Fungi</taxon>
        <taxon>Dikarya</taxon>
        <taxon>Ascomycota</taxon>
        <taxon>Pezizomycotina</taxon>
        <taxon>Dothideomycetes</taxon>
        <taxon>Dothideomycetidae</taxon>
        <taxon>Mycosphaerellales</taxon>
        <taxon>Teratosphaeriaceae</taxon>
        <taxon>Friedmanniomyces</taxon>
    </lineage>
</organism>
<keyword evidence="4" id="KW-1185">Reference proteome</keyword>
<evidence type="ECO:0000313" key="4">
    <source>
        <dbReference type="Proteomes" id="UP001175353"/>
    </source>
</evidence>
<feature type="transmembrane region" description="Helical" evidence="2">
    <location>
        <begin position="45"/>
        <end position="66"/>
    </location>
</feature>
<feature type="compositionally biased region" description="Basic and acidic residues" evidence="1">
    <location>
        <begin position="170"/>
        <end position="182"/>
    </location>
</feature>
<protein>
    <submittedName>
        <fullName evidence="3">Uncharacterized protein</fullName>
    </submittedName>
</protein>
<keyword evidence="2" id="KW-0812">Transmembrane</keyword>
<keyword evidence="2" id="KW-1133">Transmembrane helix</keyword>